<reference evidence="2 3" key="1">
    <citation type="submission" date="2023-10" db="EMBL/GenBank/DDBJ databases">
        <title>Genome-Wide Identification Analysis in wild type Solanum Pinnatisectum Reveals Some Genes Defensing Phytophthora Infestans.</title>
        <authorList>
            <person name="Sun C."/>
        </authorList>
    </citation>
    <scope>NUCLEOTIDE SEQUENCE [LARGE SCALE GENOMIC DNA]</scope>
    <source>
        <strain evidence="2">LQN</strain>
        <tissue evidence="2">Leaf</tissue>
    </source>
</reference>
<dbReference type="InterPro" id="IPR044730">
    <property type="entry name" value="RNase_H-like_dom_plant"/>
</dbReference>
<protein>
    <recommendedName>
        <fullName evidence="1">RNase H type-1 domain-containing protein</fullName>
    </recommendedName>
</protein>
<organism evidence="2 3">
    <name type="scientific">Solanum pinnatisectum</name>
    <name type="common">tansyleaf nightshade</name>
    <dbReference type="NCBI Taxonomy" id="50273"/>
    <lineage>
        <taxon>Eukaryota</taxon>
        <taxon>Viridiplantae</taxon>
        <taxon>Streptophyta</taxon>
        <taxon>Embryophyta</taxon>
        <taxon>Tracheophyta</taxon>
        <taxon>Spermatophyta</taxon>
        <taxon>Magnoliopsida</taxon>
        <taxon>eudicotyledons</taxon>
        <taxon>Gunneridae</taxon>
        <taxon>Pentapetalae</taxon>
        <taxon>asterids</taxon>
        <taxon>lamiids</taxon>
        <taxon>Solanales</taxon>
        <taxon>Solanaceae</taxon>
        <taxon>Solanoideae</taxon>
        <taxon>Solaneae</taxon>
        <taxon>Solanum</taxon>
    </lineage>
</organism>
<evidence type="ECO:0000259" key="1">
    <source>
        <dbReference type="Pfam" id="PF13456"/>
    </source>
</evidence>
<dbReference type="AlphaFoldDB" id="A0AAV9LUE5"/>
<dbReference type="PANTHER" id="PTHR47723">
    <property type="entry name" value="OS05G0353850 PROTEIN"/>
    <property type="match status" value="1"/>
</dbReference>
<sequence length="81" mass="8903">MCGESRGNPGESTYSFCVRNSDGNLIHAEAQRIGRATSMEAKVRAILSALKFCKNNSITNVIVETGSLSITKMIRKEWKVP</sequence>
<dbReference type="PANTHER" id="PTHR47723:SF24">
    <property type="entry name" value="RNASE H TYPE-1 DOMAIN-CONTAINING PROTEIN"/>
    <property type="match status" value="1"/>
</dbReference>
<dbReference type="Proteomes" id="UP001311915">
    <property type="component" value="Unassembled WGS sequence"/>
</dbReference>
<dbReference type="InterPro" id="IPR036397">
    <property type="entry name" value="RNaseH_sf"/>
</dbReference>
<dbReference type="InterPro" id="IPR053151">
    <property type="entry name" value="RNase_H-like"/>
</dbReference>
<evidence type="ECO:0000313" key="2">
    <source>
        <dbReference type="EMBL" id="KAK4729361.1"/>
    </source>
</evidence>
<dbReference type="Pfam" id="PF13456">
    <property type="entry name" value="RVT_3"/>
    <property type="match status" value="1"/>
</dbReference>
<dbReference type="CDD" id="cd06222">
    <property type="entry name" value="RNase_H_like"/>
    <property type="match status" value="1"/>
</dbReference>
<feature type="domain" description="RNase H type-1" evidence="1">
    <location>
        <begin position="7"/>
        <end position="78"/>
    </location>
</feature>
<gene>
    <name evidence="2" type="ORF">R3W88_022349</name>
</gene>
<dbReference type="GO" id="GO:0003676">
    <property type="term" value="F:nucleic acid binding"/>
    <property type="evidence" value="ECO:0007669"/>
    <property type="project" value="InterPro"/>
</dbReference>
<dbReference type="GO" id="GO:0004523">
    <property type="term" value="F:RNA-DNA hybrid ribonuclease activity"/>
    <property type="evidence" value="ECO:0007669"/>
    <property type="project" value="InterPro"/>
</dbReference>
<accession>A0AAV9LUE5</accession>
<keyword evidence="3" id="KW-1185">Reference proteome</keyword>
<dbReference type="SUPFAM" id="SSF53098">
    <property type="entry name" value="Ribonuclease H-like"/>
    <property type="match status" value="1"/>
</dbReference>
<dbReference type="InterPro" id="IPR012337">
    <property type="entry name" value="RNaseH-like_sf"/>
</dbReference>
<dbReference type="Gene3D" id="3.30.420.10">
    <property type="entry name" value="Ribonuclease H-like superfamily/Ribonuclease H"/>
    <property type="match status" value="1"/>
</dbReference>
<dbReference type="EMBL" id="JAWPEI010000004">
    <property type="protein sequence ID" value="KAK4729361.1"/>
    <property type="molecule type" value="Genomic_DNA"/>
</dbReference>
<comment type="caution">
    <text evidence="2">The sequence shown here is derived from an EMBL/GenBank/DDBJ whole genome shotgun (WGS) entry which is preliminary data.</text>
</comment>
<evidence type="ECO:0000313" key="3">
    <source>
        <dbReference type="Proteomes" id="UP001311915"/>
    </source>
</evidence>
<name>A0AAV9LUE5_9SOLN</name>
<proteinExistence type="predicted"/>
<dbReference type="InterPro" id="IPR002156">
    <property type="entry name" value="RNaseH_domain"/>
</dbReference>